<gene>
    <name evidence="1" type="ORF">LIER_37187</name>
</gene>
<dbReference type="EMBL" id="BAABME010017647">
    <property type="protein sequence ID" value="GAA0150851.1"/>
    <property type="molecule type" value="Genomic_DNA"/>
</dbReference>
<proteinExistence type="predicted"/>
<comment type="caution">
    <text evidence="1">The sequence shown here is derived from an EMBL/GenBank/DDBJ whole genome shotgun (WGS) entry which is preliminary data.</text>
</comment>
<reference evidence="1 2" key="1">
    <citation type="submission" date="2024-01" db="EMBL/GenBank/DDBJ databases">
        <title>The complete chloroplast genome sequence of Lithospermum erythrorhizon: insights into the phylogenetic relationship among Boraginaceae species and the maternal lineages of purple gromwells.</title>
        <authorList>
            <person name="Okada T."/>
            <person name="Watanabe K."/>
        </authorList>
    </citation>
    <scope>NUCLEOTIDE SEQUENCE [LARGE SCALE GENOMIC DNA]</scope>
</reference>
<evidence type="ECO:0000313" key="2">
    <source>
        <dbReference type="Proteomes" id="UP001454036"/>
    </source>
</evidence>
<sequence>MNEWICGEDPLTFRFDECAFWFQVRCLKAEFFTWDVASKLANSFPGCEEVELRWEKGGSKFFRVKVMIKVLLPLRRMVQFQLDGKMEAIQKKSVYDIWIKAPLEKSWTVFRLNDELEDSLPCRLGEEHFDQAIRSWKEAKERRPGPPLLLLDTINAEATNTEGIMGVKLQLSF</sequence>
<accession>A0AAV3PIL0</accession>
<dbReference type="Proteomes" id="UP001454036">
    <property type="component" value="Unassembled WGS sequence"/>
</dbReference>
<keyword evidence="2" id="KW-1185">Reference proteome</keyword>
<name>A0AAV3PIL0_LITER</name>
<protein>
    <submittedName>
        <fullName evidence="1">Uncharacterized protein</fullName>
    </submittedName>
</protein>
<evidence type="ECO:0000313" key="1">
    <source>
        <dbReference type="EMBL" id="GAA0150851.1"/>
    </source>
</evidence>
<organism evidence="1 2">
    <name type="scientific">Lithospermum erythrorhizon</name>
    <name type="common">Purple gromwell</name>
    <name type="synonym">Lithospermum officinale var. erythrorhizon</name>
    <dbReference type="NCBI Taxonomy" id="34254"/>
    <lineage>
        <taxon>Eukaryota</taxon>
        <taxon>Viridiplantae</taxon>
        <taxon>Streptophyta</taxon>
        <taxon>Embryophyta</taxon>
        <taxon>Tracheophyta</taxon>
        <taxon>Spermatophyta</taxon>
        <taxon>Magnoliopsida</taxon>
        <taxon>eudicotyledons</taxon>
        <taxon>Gunneridae</taxon>
        <taxon>Pentapetalae</taxon>
        <taxon>asterids</taxon>
        <taxon>lamiids</taxon>
        <taxon>Boraginales</taxon>
        <taxon>Boraginaceae</taxon>
        <taxon>Boraginoideae</taxon>
        <taxon>Lithospermeae</taxon>
        <taxon>Lithospermum</taxon>
    </lineage>
</organism>
<dbReference type="AlphaFoldDB" id="A0AAV3PIL0"/>